<reference evidence="2 3" key="1">
    <citation type="journal article" date="2011" name="Stand. Genomic Sci.">
        <title>Complete genome sequence of 'Thioalkalivibrio sulfidophilus' HL-EbGr7.</title>
        <authorList>
            <person name="Muyzer G."/>
            <person name="Sorokin D.Y."/>
            <person name="Mavromatis K."/>
            <person name="Lapidus A."/>
            <person name="Clum A."/>
            <person name="Ivanova N."/>
            <person name="Pati A."/>
            <person name="d'Haeseleer P."/>
            <person name="Woyke T."/>
            <person name="Kyrpides N.C."/>
        </authorList>
    </citation>
    <scope>NUCLEOTIDE SEQUENCE [LARGE SCALE GENOMIC DNA]</scope>
    <source>
        <strain evidence="2 3">HL-EbGR7</strain>
    </source>
</reference>
<protein>
    <submittedName>
        <fullName evidence="2">Uncharacterized protein</fullName>
    </submittedName>
</protein>
<keyword evidence="1" id="KW-1133">Transmembrane helix</keyword>
<dbReference type="STRING" id="396588.Tgr7_2536"/>
<evidence type="ECO:0000313" key="2">
    <source>
        <dbReference type="EMBL" id="ACL73612.1"/>
    </source>
</evidence>
<sequence>MSAEALLGLWAESLPVSLIIWLVLLVVVLYAGRRWIEPLAATVLGGVDRMLRYSARSVRAAARWMDRRQRLYLRWLERERLDQRLYRELRGLHDRVNRDLGGYPVLQHSLHTQIQRLERDYHATEDVPPPEPAWLRTVADLAANPPQGDPAVARVLEDIHDGLQRASRASLEQYQAASRKRLELLRDMLPAWRALGERLRGVEQAIQGVTARSRQVDEVLSRERALADGGPELDAGLGVGAIGRTLLGLLLLGLMAVAAATSFYLIQRPMAESFGMTETLGPWPLASVAAGVLIALGIAAGLLMTETRRMSGLVSALGTLDQRGRARLFWAGLLVLAVVASLQGALAFSRDMLLGRDQWLALIMSGEPDPVMAATQWIPTLTQMVMGVLLPLLLALSAVVLDSCLRHGRAVLGMLAALALHLLGFALGLAGRLVRWIAALVAVIYGLLIFVPVKLEALVRQKANGRGLKLEG</sequence>
<feature type="transmembrane region" description="Helical" evidence="1">
    <location>
        <begin position="410"/>
        <end position="430"/>
    </location>
</feature>
<dbReference type="Proteomes" id="UP000002383">
    <property type="component" value="Chromosome"/>
</dbReference>
<keyword evidence="3" id="KW-1185">Reference proteome</keyword>
<dbReference type="AlphaFoldDB" id="B8GM25"/>
<keyword evidence="1" id="KW-0472">Membrane</keyword>
<dbReference type="EMBL" id="CP001339">
    <property type="protein sequence ID" value="ACL73612.1"/>
    <property type="molecule type" value="Genomic_DNA"/>
</dbReference>
<dbReference type="HOGENOM" id="CLU_041282_0_0_6"/>
<organism evidence="2 3">
    <name type="scientific">Thioalkalivibrio sulfidiphilus (strain HL-EbGR7)</name>
    <dbReference type="NCBI Taxonomy" id="396588"/>
    <lineage>
        <taxon>Bacteria</taxon>
        <taxon>Pseudomonadati</taxon>
        <taxon>Pseudomonadota</taxon>
        <taxon>Gammaproteobacteria</taxon>
        <taxon>Chromatiales</taxon>
        <taxon>Ectothiorhodospiraceae</taxon>
        <taxon>Thioalkalivibrio</taxon>
    </lineage>
</organism>
<dbReference type="RefSeq" id="WP_012639087.1">
    <property type="nucleotide sequence ID" value="NC_011901.1"/>
</dbReference>
<feature type="transmembrane region" description="Helical" evidence="1">
    <location>
        <begin position="14"/>
        <end position="32"/>
    </location>
</feature>
<evidence type="ECO:0000256" key="1">
    <source>
        <dbReference type="SAM" id="Phobius"/>
    </source>
</evidence>
<keyword evidence="1" id="KW-0812">Transmembrane</keyword>
<evidence type="ECO:0000313" key="3">
    <source>
        <dbReference type="Proteomes" id="UP000002383"/>
    </source>
</evidence>
<feature type="transmembrane region" description="Helical" evidence="1">
    <location>
        <begin position="436"/>
        <end position="459"/>
    </location>
</feature>
<feature type="transmembrane region" description="Helical" evidence="1">
    <location>
        <begin position="286"/>
        <end position="305"/>
    </location>
</feature>
<feature type="transmembrane region" description="Helical" evidence="1">
    <location>
        <begin position="377"/>
        <end position="401"/>
    </location>
</feature>
<feature type="transmembrane region" description="Helical" evidence="1">
    <location>
        <begin position="326"/>
        <end position="348"/>
    </location>
</feature>
<proteinExistence type="predicted"/>
<name>B8GM25_THISH</name>
<dbReference type="KEGG" id="tgr:Tgr7_2536"/>
<dbReference type="eggNOG" id="ENOG502Z7P5">
    <property type="taxonomic scope" value="Bacteria"/>
</dbReference>
<dbReference type="OrthoDB" id="5411175at2"/>
<gene>
    <name evidence="2" type="ordered locus">Tgr7_2536</name>
</gene>
<feature type="transmembrane region" description="Helical" evidence="1">
    <location>
        <begin position="246"/>
        <end position="266"/>
    </location>
</feature>
<accession>B8GM25</accession>